<dbReference type="OrthoDB" id="9776116at2"/>
<dbReference type="InterPro" id="IPR036465">
    <property type="entry name" value="vWFA_dom_sf"/>
</dbReference>
<dbReference type="PANTHER" id="PTHR33608">
    <property type="entry name" value="BLL2464 PROTEIN"/>
    <property type="match status" value="1"/>
</dbReference>
<organism evidence="2 3">
    <name type="scientific">Brumimicrobium aurantiacum</name>
    <dbReference type="NCBI Taxonomy" id="1737063"/>
    <lineage>
        <taxon>Bacteria</taxon>
        <taxon>Pseudomonadati</taxon>
        <taxon>Bacteroidota</taxon>
        <taxon>Flavobacteriia</taxon>
        <taxon>Flavobacteriales</taxon>
        <taxon>Crocinitomicaceae</taxon>
        <taxon>Brumimicrobium</taxon>
    </lineage>
</organism>
<evidence type="ECO:0000313" key="2">
    <source>
        <dbReference type="EMBL" id="RFC53685.1"/>
    </source>
</evidence>
<gene>
    <name evidence="2" type="ORF">DXU93_11185</name>
</gene>
<keyword evidence="3" id="KW-1185">Reference proteome</keyword>
<protein>
    <submittedName>
        <fullName evidence="2">DUF58 domain-containing protein</fullName>
    </submittedName>
</protein>
<dbReference type="InterPro" id="IPR002881">
    <property type="entry name" value="DUF58"/>
</dbReference>
<proteinExistence type="predicted"/>
<dbReference type="Gene3D" id="3.40.50.410">
    <property type="entry name" value="von Willebrand factor, type A domain"/>
    <property type="match status" value="1"/>
</dbReference>
<comment type="caution">
    <text evidence="2">The sequence shown here is derived from an EMBL/GenBank/DDBJ whole genome shotgun (WGS) entry which is preliminary data.</text>
</comment>
<dbReference type="PANTHER" id="PTHR33608:SF7">
    <property type="entry name" value="DUF58 DOMAIN-CONTAINING PROTEIN"/>
    <property type="match status" value="1"/>
</dbReference>
<evidence type="ECO:0000259" key="1">
    <source>
        <dbReference type="Pfam" id="PF01882"/>
    </source>
</evidence>
<dbReference type="Pfam" id="PF01882">
    <property type="entry name" value="DUF58"/>
    <property type="match status" value="1"/>
</dbReference>
<dbReference type="SUPFAM" id="SSF53300">
    <property type="entry name" value="vWA-like"/>
    <property type="match status" value="1"/>
</dbReference>
<dbReference type="AlphaFoldDB" id="A0A3E1EVV0"/>
<accession>A0A3E1EVV0</accession>
<evidence type="ECO:0000313" key="3">
    <source>
        <dbReference type="Proteomes" id="UP000257127"/>
    </source>
</evidence>
<dbReference type="Proteomes" id="UP000257127">
    <property type="component" value="Unassembled WGS sequence"/>
</dbReference>
<reference evidence="2 3" key="1">
    <citation type="submission" date="2018-08" db="EMBL/GenBank/DDBJ databases">
        <title>The draft genome squence of Brumimicrobium sp. N62.</title>
        <authorList>
            <person name="Du Z.-J."/>
            <person name="Luo H.-R."/>
        </authorList>
    </citation>
    <scope>NUCLEOTIDE SEQUENCE [LARGE SCALE GENOMIC DNA]</scope>
    <source>
        <strain evidence="2 3">N62</strain>
    </source>
</reference>
<feature type="domain" description="DUF58" evidence="1">
    <location>
        <begin position="45"/>
        <end position="252"/>
    </location>
</feature>
<dbReference type="RefSeq" id="WP_116881381.1">
    <property type="nucleotide sequence ID" value="NZ_QURB01000007.1"/>
</dbReference>
<name>A0A3E1EVV0_9FLAO</name>
<sequence>MAEQIQREYLEQFGNLEVLAKQVVEGFITGLHKSPFHGFSVEFAEHRLYNTGESTKHVDWKLYARTEKLFTKKYEEETNLRCQFVLDTSSSMQFQHEDNWSKLKYSIYGIATLMELLKRQRDAVGLSTFTDKLNLHTENKSSNSHHRFIFSELEKLLKSYSEKESKSTEAVQVLHDIAELCKRRSLVVIFSDMLNNPEHKDSLFEALQHLKHNKHEVILFHVVDKQKELDFQFDNRPYTLVDMETGEQMKLVPGEVKDHYTQQINQYFKDLEQKCGAYGIDFFELDTNQPLNELLVQYLNKRQKTR</sequence>
<dbReference type="EMBL" id="QURB01000007">
    <property type="protein sequence ID" value="RFC53685.1"/>
    <property type="molecule type" value="Genomic_DNA"/>
</dbReference>